<evidence type="ECO:0000313" key="2">
    <source>
        <dbReference type="Proteomes" id="UP000664940"/>
    </source>
</evidence>
<evidence type="ECO:0000313" key="1">
    <source>
        <dbReference type="EMBL" id="KAF6088465.1"/>
    </source>
</evidence>
<reference evidence="1 2" key="1">
    <citation type="journal article" date="2020" name="Nature">
        <title>Six reference-quality genomes reveal evolution of bat adaptations.</title>
        <authorList>
            <person name="Jebb D."/>
            <person name="Huang Z."/>
            <person name="Pippel M."/>
            <person name="Hughes G.M."/>
            <person name="Lavrichenko K."/>
            <person name="Devanna P."/>
            <person name="Winkler S."/>
            <person name="Jermiin L.S."/>
            <person name="Skirmuntt E.C."/>
            <person name="Katzourakis A."/>
            <person name="Burkitt-Gray L."/>
            <person name="Ray D.A."/>
            <person name="Sullivan K.A.M."/>
            <person name="Roscito J.G."/>
            <person name="Kirilenko B.M."/>
            <person name="Davalos L.M."/>
            <person name="Corthals A.P."/>
            <person name="Power M.L."/>
            <person name="Jones G."/>
            <person name="Ransome R.D."/>
            <person name="Dechmann D.K.N."/>
            <person name="Locatelli A.G."/>
            <person name="Puechmaille S.J."/>
            <person name="Fedrigo O."/>
            <person name="Jarvis E.D."/>
            <person name="Hiller M."/>
            <person name="Vernes S.C."/>
            <person name="Myers E.W."/>
            <person name="Teeling E.C."/>
        </authorList>
    </citation>
    <scope>NUCLEOTIDE SEQUENCE [LARGE SCALE GENOMIC DNA]</scope>
    <source>
        <strain evidence="1">Bat1K_MPI-CBG_1</strain>
    </source>
</reference>
<accession>A0A834DM12</accession>
<comment type="caution">
    <text evidence="1">The sequence shown here is derived from an EMBL/GenBank/DDBJ whole genome shotgun (WGS) entry which is preliminary data.</text>
</comment>
<gene>
    <name evidence="1" type="ORF">HJG60_008290</name>
</gene>
<protein>
    <submittedName>
        <fullName evidence="1">Uncharacterized protein</fullName>
    </submittedName>
</protein>
<sequence>MRVGIGGERTQAVRGDRRLVLTTLQHCSLSTAQTLAPLVSDSPSILAGSRASWLRPPPLGPMLPPAQGLQTTHDCPFAVSTKCLMWARLLTGGKGRAPSTHRMCHRAGARGPPLPLLVPGDAGNQPALLAPCRQAGRARSHPVSGARSSWPPPLMLWPGRV</sequence>
<dbReference type="AlphaFoldDB" id="A0A834DM12"/>
<dbReference type="Proteomes" id="UP000664940">
    <property type="component" value="Unassembled WGS sequence"/>
</dbReference>
<proteinExistence type="predicted"/>
<organism evidence="1 2">
    <name type="scientific">Phyllostomus discolor</name>
    <name type="common">pale spear-nosed bat</name>
    <dbReference type="NCBI Taxonomy" id="89673"/>
    <lineage>
        <taxon>Eukaryota</taxon>
        <taxon>Metazoa</taxon>
        <taxon>Chordata</taxon>
        <taxon>Craniata</taxon>
        <taxon>Vertebrata</taxon>
        <taxon>Euteleostomi</taxon>
        <taxon>Mammalia</taxon>
        <taxon>Eutheria</taxon>
        <taxon>Laurasiatheria</taxon>
        <taxon>Chiroptera</taxon>
        <taxon>Yangochiroptera</taxon>
        <taxon>Phyllostomidae</taxon>
        <taxon>Phyllostominae</taxon>
        <taxon>Phyllostomus</taxon>
    </lineage>
</organism>
<name>A0A834DM12_9CHIR</name>
<dbReference type="EMBL" id="JABVXQ010000010">
    <property type="protein sequence ID" value="KAF6088465.1"/>
    <property type="molecule type" value="Genomic_DNA"/>
</dbReference>